<name>A0A402CQF5_9BACT</name>
<dbReference type="KEGG" id="ccot:CCAX7_47300"/>
<dbReference type="AlphaFoldDB" id="A0A402CQF5"/>
<keyword evidence="3" id="KW-1185">Reference proteome</keyword>
<evidence type="ECO:0000313" key="2">
    <source>
        <dbReference type="EMBL" id="BDI32679.1"/>
    </source>
</evidence>
<protein>
    <recommendedName>
        <fullName evidence="1">DUF5658 domain-containing protein</fullName>
    </recommendedName>
</protein>
<dbReference type="EMBL" id="AP025739">
    <property type="protein sequence ID" value="BDI32679.1"/>
    <property type="molecule type" value="Genomic_DNA"/>
</dbReference>
<gene>
    <name evidence="2" type="ORF">CCAX7_47300</name>
</gene>
<organism evidence="2 3">
    <name type="scientific">Capsulimonas corticalis</name>
    <dbReference type="NCBI Taxonomy" id="2219043"/>
    <lineage>
        <taxon>Bacteria</taxon>
        <taxon>Bacillati</taxon>
        <taxon>Armatimonadota</taxon>
        <taxon>Armatimonadia</taxon>
        <taxon>Capsulimonadales</taxon>
        <taxon>Capsulimonadaceae</taxon>
        <taxon>Capsulimonas</taxon>
    </lineage>
</organism>
<evidence type="ECO:0000313" key="3">
    <source>
        <dbReference type="Proteomes" id="UP000287394"/>
    </source>
</evidence>
<proteinExistence type="predicted"/>
<accession>A0A402CQF5</accession>
<feature type="domain" description="DUF5658" evidence="1">
    <location>
        <begin position="10"/>
        <end position="89"/>
    </location>
</feature>
<dbReference type="RefSeq" id="WP_125205791.1">
    <property type="nucleotide sequence ID" value="NZ_AP025739.1"/>
</dbReference>
<dbReference type="Proteomes" id="UP000287394">
    <property type="component" value="Chromosome"/>
</dbReference>
<sequence length="128" mass="14367">MVKVSRDGMILTAIGMIDLMTTIFLVNYREASEGNPVMAYYLHQGIPVFVLAKLILCLGPLYLLEYARRHRPKMVTLSMRVAIAAYLCAYVGGISQLNDFALQARTRNVSMAWIESPCIPNPNVHVKH</sequence>
<dbReference type="InterPro" id="IPR043717">
    <property type="entry name" value="DUF5658"/>
</dbReference>
<dbReference type="Pfam" id="PF18902">
    <property type="entry name" value="DUF5658"/>
    <property type="match status" value="1"/>
</dbReference>
<reference evidence="2 3" key="1">
    <citation type="journal article" date="2019" name="Int. J. Syst. Evol. Microbiol.">
        <title>Capsulimonas corticalis gen. nov., sp. nov., an aerobic capsulated bacterium, of a novel bacterial order, Capsulimonadales ord. nov., of the class Armatimonadia of the phylum Armatimonadetes.</title>
        <authorList>
            <person name="Li J."/>
            <person name="Kudo C."/>
            <person name="Tonouchi A."/>
        </authorList>
    </citation>
    <scope>NUCLEOTIDE SEQUENCE [LARGE SCALE GENOMIC DNA]</scope>
    <source>
        <strain evidence="2 3">AX-7</strain>
    </source>
</reference>
<evidence type="ECO:0000259" key="1">
    <source>
        <dbReference type="Pfam" id="PF18902"/>
    </source>
</evidence>